<dbReference type="Proteomes" id="UP000218334">
    <property type="component" value="Unassembled WGS sequence"/>
</dbReference>
<protein>
    <submittedName>
        <fullName evidence="2">Uncharacterized protein</fullName>
    </submittedName>
</protein>
<accession>A0A2H3B5Z8</accession>
<gene>
    <name evidence="2" type="ORF">ARMSODRAFT_964997</name>
</gene>
<organism evidence="2 3">
    <name type="scientific">Armillaria solidipes</name>
    <dbReference type="NCBI Taxonomy" id="1076256"/>
    <lineage>
        <taxon>Eukaryota</taxon>
        <taxon>Fungi</taxon>
        <taxon>Dikarya</taxon>
        <taxon>Basidiomycota</taxon>
        <taxon>Agaricomycotina</taxon>
        <taxon>Agaricomycetes</taxon>
        <taxon>Agaricomycetidae</taxon>
        <taxon>Agaricales</taxon>
        <taxon>Marasmiineae</taxon>
        <taxon>Physalacriaceae</taxon>
        <taxon>Armillaria</taxon>
    </lineage>
</organism>
<dbReference type="EMBL" id="KZ293476">
    <property type="protein sequence ID" value="PBK61428.1"/>
    <property type="molecule type" value="Genomic_DNA"/>
</dbReference>
<keyword evidence="1" id="KW-0812">Transmembrane</keyword>
<sequence length="51" mass="5668">MPKLVWWPFVVAYASSVVLGNLAVDTPYVFSMSVISDGYIHALLSRYSTSQ</sequence>
<reference evidence="3" key="1">
    <citation type="journal article" date="2017" name="Nat. Ecol. Evol.">
        <title>Genome expansion and lineage-specific genetic innovations in the forest pathogenic fungi Armillaria.</title>
        <authorList>
            <person name="Sipos G."/>
            <person name="Prasanna A.N."/>
            <person name="Walter M.C."/>
            <person name="O'Connor E."/>
            <person name="Balint B."/>
            <person name="Krizsan K."/>
            <person name="Kiss B."/>
            <person name="Hess J."/>
            <person name="Varga T."/>
            <person name="Slot J."/>
            <person name="Riley R."/>
            <person name="Boka B."/>
            <person name="Rigling D."/>
            <person name="Barry K."/>
            <person name="Lee J."/>
            <person name="Mihaltcheva S."/>
            <person name="LaButti K."/>
            <person name="Lipzen A."/>
            <person name="Waldron R."/>
            <person name="Moloney N.M."/>
            <person name="Sperisen C."/>
            <person name="Kredics L."/>
            <person name="Vagvoelgyi C."/>
            <person name="Patrignani A."/>
            <person name="Fitzpatrick D."/>
            <person name="Nagy I."/>
            <person name="Doyle S."/>
            <person name="Anderson J.B."/>
            <person name="Grigoriev I.V."/>
            <person name="Gueldener U."/>
            <person name="Muensterkoetter M."/>
            <person name="Nagy L.G."/>
        </authorList>
    </citation>
    <scope>NUCLEOTIDE SEQUENCE [LARGE SCALE GENOMIC DNA]</scope>
    <source>
        <strain evidence="3">28-4</strain>
    </source>
</reference>
<proteinExistence type="predicted"/>
<name>A0A2H3B5Z8_9AGAR</name>
<keyword evidence="1" id="KW-1133">Transmembrane helix</keyword>
<keyword evidence="3" id="KW-1185">Reference proteome</keyword>
<keyword evidence="1" id="KW-0472">Membrane</keyword>
<dbReference type="AlphaFoldDB" id="A0A2H3B5Z8"/>
<evidence type="ECO:0000256" key="1">
    <source>
        <dbReference type="SAM" id="Phobius"/>
    </source>
</evidence>
<evidence type="ECO:0000313" key="2">
    <source>
        <dbReference type="EMBL" id="PBK61428.1"/>
    </source>
</evidence>
<feature type="transmembrane region" description="Helical" evidence="1">
    <location>
        <begin position="6"/>
        <end position="24"/>
    </location>
</feature>
<evidence type="ECO:0000313" key="3">
    <source>
        <dbReference type="Proteomes" id="UP000218334"/>
    </source>
</evidence>